<dbReference type="EMBL" id="KN882047">
    <property type="protein sequence ID" value="KIY45642.1"/>
    <property type="molecule type" value="Genomic_DNA"/>
</dbReference>
<evidence type="ECO:0000256" key="1">
    <source>
        <dbReference type="ARBA" id="ARBA00010365"/>
    </source>
</evidence>
<evidence type="ECO:0000256" key="2">
    <source>
        <dbReference type="SAM" id="MobiDB-lite"/>
    </source>
</evidence>
<organism evidence="4 5">
    <name type="scientific">Fistulina hepatica ATCC 64428</name>
    <dbReference type="NCBI Taxonomy" id="1128425"/>
    <lineage>
        <taxon>Eukaryota</taxon>
        <taxon>Fungi</taxon>
        <taxon>Dikarya</taxon>
        <taxon>Basidiomycota</taxon>
        <taxon>Agaricomycotina</taxon>
        <taxon>Agaricomycetes</taxon>
        <taxon>Agaricomycetidae</taxon>
        <taxon>Agaricales</taxon>
        <taxon>Fistulinaceae</taxon>
        <taxon>Fistulina</taxon>
    </lineage>
</organism>
<keyword evidence="5" id="KW-1185">Reference proteome</keyword>
<dbReference type="OrthoDB" id="9030204at2759"/>
<accession>A0A0D7A3M7</accession>
<sequence length="260" mass="30412">MSIPRDVQEFLEGYPDNEDDPSLNANLKFYSNTARCRPDNLLINELHERWKGDYDVLENKHGFIQWIFPIQEFGMNYWSQPLQKHEIERMKASPEIVKRVITSYELMLDFYGMRLVSAETGQVDRSLPPRYYKSQYENLTWSSHNNLRISRILKCLSELGLERFNAGLLLHMLNEQSESGELNSRSIRSSMDRWWANCIRNSEERRWVGDMIAQVRSGAIIFTRQNYLDALERRQKTGSFDEKNAEGAASSEGLESNAKE</sequence>
<dbReference type="AlphaFoldDB" id="A0A0D7A3M7"/>
<name>A0A0D7A3M7_9AGAR</name>
<dbReference type="InterPro" id="IPR006757">
    <property type="entry name" value="OGF_rcpt"/>
</dbReference>
<gene>
    <name evidence="4" type="ORF">FISHEDRAFT_49021</name>
</gene>
<proteinExistence type="inferred from homology"/>
<protein>
    <recommendedName>
        <fullName evidence="3">Opioid growth factor receptor (OGFr) conserved domain-containing protein</fullName>
    </recommendedName>
</protein>
<feature type="domain" description="Opioid growth factor receptor (OGFr) conserved" evidence="3">
    <location>
        <begin position="24"/>
        <end position="210"/>
    </location>
</feature>
<evidence type="ECO:0000313" key="5">
    <source>
        <dbReference type="Proteomes" id="UP000054144"/>
    </source>
</evidence>
<evidence type="ECO:0000313" key="4">
    <source>
        <dbReference type="EMBL" id="KIY45642.1"/>
    </source>
</evidence>
<dbReference type="InterPro" id="IPR039574">
    <property type="entry name" value="OGFr"/>
</dbReference>
<reference evidence="4 5" key="1">
    <citation type="journal article" date="2015" name="Fungal Genet. Biol.">
        <title>Evolution of novel wood decay mechanisms in Agaricales revealed by the genome sequences of Fistulina hepatica and Cylindrobasidium torrendii.</title>
        <authorList>
            <person name="Floudas D."/>
            <person name="Held B.W."/>
            <person name="Riley R."/>
            <person name="Nagy L.G."/>
            <person name="Koehler G."/>
            <person name="Ransdell A.S."/>
            <person name="Younus H."/>
            <person name="Chow J."/>
            <person name="Chiniquy J."/>
            <person name="Lipzen A."/>
            <person name="Tritt A."/>
            <person name="Sun H."/>
            <person name="Haridas S."/>
            <person name="LaButti K."/>
            <person name="Ohm R.A."/>
            <person name="Kues U."/>
            <person name="Blanchette R.A."/>
            <person name="Grigoriev I.V."/>
            <person name="Minto R.E."/>
            <person name="Hibbett D.S."/>
        </authorList>
    </citation>
    <scope>NUCLEOTIDE SEQUENCE [LARGE SCALE GENOMIC DNA]</scope>
    <source>
        <strain evidence="4 5">ATCC 64428</strain>
    </source>
</reference>
<dbReference type="PANTHER" id="PTHR14015">
    <property type="entry name" value="OPIOID GROWTH FACTOR RECEPTOR OGFR ZETA-TYPE OPIOID RECEPTOR"/>
    <property type="match status" value="1"/>
</dbReference>
<dbReference type="PANTHER" id="PTHR14015:SF2">
    <property type="entry name" value="OPIOID GROWTH FACTOR RECEPTOR (OGFR) CONSERVED DOMAIN-CONTAINING PROTEIN"/>
    <property type="match status" value="1"/>
</dbReference>
<feature type="region of interest" description="Disordered" evidence="2">
    <location>
        <begin position="238"/>
        <end position="260"/>
    </location>
</feature>
<dbReference type="GO" id="GO:0016020">
    <property type="term" value="C:membrane"/>
    <property type="evidence" value="ECO:0007669"/>
    <property type="project" value="InterPro"/>
</dbReference>
<dbReference type="Pfam" id="PF04664">
    <property type="entry name" value="OGFr_N"/>
    <property type="match status" value="1"/>
</dbReference>
<evidence type="ECO:0000259" key="3">
    <source>
        <dbReference type="Pfam" id="PF04664"/>
    </source>
</evidence>
<dbReference type="Proteomes" id="UP000054144">
    <property type="component" value="Unassembled WGS sequence"/>
</dbReference>
<comment type="similarity">
    <text evidence="1">Belongs to the opioid growth factor receptor family.</text>
</comment>
<dbReference type="GO" id="GO:0140625">
    <property type="term" value="F:opioid growth factor receptor activity"/>
    <property type="evidence" value="ECO:0007669"/>
    <property type="project" value="InterPro"/>
</dbReference>